<organism evidence="1 2">
    <name type="scientific">Populus trichocarpa</name>
    <name type="common">Western balsam poplar</name>
    <name type="synonym">Populus balsamifera subsp. trichocarpa</name>
    <dbReference type="NCBI Taxonomy" id="3694"/>
    <lineage>
        <taxon>Eukaryota</taxon>
        <taxon>Viridiplantae</taxon>
        <taxon>Streptophyta</taxon>
        <taxon>Embryophyta</taxon>
        <taxon>Tracheophyta</taxon>
        <taxon>Spermatophyta</taxon>
        <taxon>Magnoliopsida</taxon>
        <taxon>eudicotyledons</taxon>
        <taxon>Gunneridae</taxon>
        <taxon>Pentapetalae</taxon>
        <taxon>rosids</taxon>
        <taxon>fabids</taxon>
        <taxon>Malpighiales</taxon>
        <taxon>Salicaceae</taxon>
        <taxon>Saliceae</taxon>
        <taxon>Populus</taxon>
    </lineage>
</organism>
<sequence>MVIVSEEEMCSKSVIAAQLTCFQWRRHYNHYGHKSCETLCSIPNRLSNPNIGPYYRLQFIMHPPYMVIIINRFPLSFV</sequence>
<dbReference type="AlphaFoldDB" id="U5FWM4"/>
<evidence type="ECO:0000313" key="1">
    <source>
        <dbReference type="EMBL" id="PNT06986.1"/>
    </source>
</evidence>
<keyword evidence="2" id="KW-1185">Reference proteome</keyword>
<dbReference type="EMBL" id="CM009302">
    <property type="protein sequence ID" value="PNT06986.1"/>
    <property type="molecule type" value="Genomic_DNA"/>
</dbReference>
<accession>U5FWM4</accession>
<dbReference type="Proteomes" id="UP000006729">
    <property type="component" value="Chromosome 13"/>
</dbReference>
<evidence type="ECO:0000313" key="2">
    <source>
        <dbReference type="Proteomes" id="UP000006729"/>
    </source>
</evidence>
<name>U5FWM4_POPTR</name>
<dbReference type="HOGENOM" id="CLU_2626553_0_0_1"/>
<reference evidence="1 2" key="1">
    <citation type="journal article" date="2006" name="Science">
        <title>The genome of black cottonwood, Populus trichocarpa (Torr. &amp; Gray).</title>
        <authorList>
            <person name="Tuskan G.A."/>
            <person name="Difazio S."/>
            <person name="Jansson S."/>
            <person name="Bohlmann J."/>
            <person name="Grigoriev I."/>
            <person name="Hellsten U."/>
            <person name="Putnam N."/>
            <person name="Ralph S."/>
            <person name="Rombauts S."/>
            <person name="Salamov A."/>
            <person name="Schein J."/>
            <person name="Sterck L."/>
            <person name="Aerts A."/>
            <person name="Bhalerao R.R."/>
            <person name="Bhalerao R.P."/>
            <person name="Blaudez D."/>
            <person name="Boerjan W."/>
            <person name="Brun A."/>
            <person name="Brunner A."/>
            <person name="Busov V."/>
            <person name="Campbell M."/>
            <person name="Carlson J."/>
            <person name="Chalot M."/>
            <person name="Chapman J."/>
            <person name="Chen G.L."/>
            <person name="Cooper D."/>
            <person name="Coutinho P.M."/>
            <person name="Couturier J."/>
            <person name="Covert S."/>
            <person name="Cronk Q."/>
            <person name="Cunningham R."/>
            <person name="Davis J."/>
            <person name="Degroeve S."/>
            <person name="Dejardin A."/>
            <person name="Depamphilis C."/>
            <person name="Detter J."/>
            <person name="Dirks B."/>
            <person name="Dubchak I."/>
            <person name="Duplessis S."/>
            <person name="Ehlting J."/>
            <person name="Ellis B."/>
            <person name="Gendler K."/>
            <person name="Goodstein D."/>
            <person name="Gribskov M."/>
            <person name="Grimwood J."/>
            <person name="Groover A."/>
            <person name="Gunter L."/>
            <person name="Hamberger B."/>
            <person name="Heinze B."/>
            <person name="Helariutta Y."/>
            <person name="Henrissat B."/>
            <person name="Holligan D."/>
            <person name="Holt R."/>
            <person name="Huang W."/>
            <person name="Islam-Faridi N."/>
            <person name="Jones S."/>
            <person name="Jones-Rhoades M."/>
            <person name="Jorgensen R."/>
            <person name="Joshi C."/>
            <person name="Kangasjarvi J."/>
            <person name="Karlsson J."/>
            <person name="Kelleher C."/>
            <person name="Kirkpatrick R."/>
            <person name="Kirst M."/>
            <person name="Kohler A."/>
            <person name="Kalluri U."/>
            <person name="Larimer F."/>
            <person name="Leebens-Mack J."/>
            <person name="Leple J.C."/>
            <person name="Locascio P."/>
            <person name="Lou Y."/>
            <person name="Lucas S."/>
            <person name="Martin F."/>
            <person name="Montanini B."/>
            <person name="Napoli C."/>
            <person name="Nelson D.R."/>
            <person name="Nelson C."/>
            <person name="Nieminen K."/>
            <person name="Nilsson O."/>
            <person name="Pereda V."/>
            <person name="Peter G."/>
            <person name="Philippe R."/>
            <person name="Pilate G."/>
            <person name="Poliakov A."/>
            <person name="Razumovskaya J."/>
            <person name="Richardson P."/>
            <person name="Rinaldi C."/>
            <person name="Ritland K."/>
            <person name="Rouze P."/>
            <person name="Ryaboy D."/>
            <person name="Schmutz J."/>
            <person name="Schrader J."/>
            <person name="Segerman B."/>
            <person name="Shin H."/>
            <person name="Siddiqui A."/>
            <person name="Sterky F."/>
            <person name="Terry A."/>
            <person name="Tsai C.J."/>
            <person name="Uberbacher E."/>
            <person name="Unneberg P."/>
            <person name="Vahala J."/>
            <person name="Wall K."/>
            <person name="Wessler S."/>
            <person name="Yang G."/>
            <person name="Yin T."/>
            <person name="Douglas C."/>
            <person name="Marra M."/>
            <person name="Sandberg G."/>
            <person name="Van de Peer Y."/>
            <person name="Rokhsar D."/>
        </authorList>
    </citation>
    <scope>NUCLEOTIDE SEQUENCE [LARGE SCALE GENOMIC DNA]</scope>
    <source>
        <strain evidence="2">cv. Nisqually</strain>
    </source>
</reference>
<protein>
    <submittedName>
        <fullName evidence="1">Uncharacterized protein</fullName>
    </submittedName>
</protein>
<gene>
    <name evidence="1" type="ORF">POPTR_013G061700</name>
</gene>
<proteinExistence type="predicted"/>
<dbReference type="InParanoid" id="U5FWM4"/>